<evidence type="ECO:0000256" key="1">
    <source>
        <dbReference type="ARBA" id="ARBA00004141"/>
    </source>
</evidence>
<dbReference type="InterPro" id="IPR028325">
    <property type="entry name" value="VG_K_chnl"/>
</dbReference>
<reference evidence="11 12" key="1">
    <citation type="submission" date="2019-03" db="EMBL/GenBank/DDBJ databases">
        <title>Characterization of a novel Mycoplasma cynos real-time PCR assay.</title>
        <authorList>
            <person name="Tallmadge R.L."/>
            <person name="Mitchell P.K."/>
            <person name="Goodman L."/>
        </authorList>
    </citation>
    <scope>NUCLEOTIDE SEQUENCE [LARGE SCALE GENOMIC DNA]</scope>
    <source>
        <strain evidence="11 12">1642</strain>
    </source>
</reference>
<evidence type="ECO:0000256" key="6">
    <source>
        <dbReference type="ARBA" id="ARBA00023136"/>
    </source>
</evidence>
<comment type="subcellular location">
    <subcellularLocation>
        <location evidence="1">Membrane</location>
        <topology evidence="1">Multi-pass membrane protein</topology>
    </subcellularLocation>
</comment>
<evidence type="ECO:0000256" key="8">
    <source>
        <dbReference type="SAM" id="MobiDB-lite"/>
    </source>
</evidence>
<evidence type="ECO:0000256" key="2">
    <source>
        <dbReference type="ARBA" id="ARBA00022448"/>
    </source>
</evidence>
<dbReference type="EMBL" id="SMDN01000006">
    <property type="protein sequence ID" value="TQC51536.1"/>
    <property type="molecule type" value="Genomic_DNA"/>
</dbReference>
<evidence type="ECO:0000313" key="11">
    <source>
        <dbReference type="EMBL" id="TQC51536.1"/>
    </source>
</evidence>
<dbReference type="PANTHER" id="PTHR11537:SF254">
    <property type="entry name" value="POTASSIUM VOLTAGE-GATED CHANNEL PROTEIN SHAB"/>
    <property type="match status" value="1"/>
</dbReference>
<dbReference type="Gene3D" id="1.10.287.70">
    <property type="match status" value="1"/>
</dbReference>
<evidence type="ECO:0000256" key="9">
    <source>
        <dbReference type="SAM" id="Phobius"/>
    </source>
</evidence>
<keyword evidence="12" id="KW-1185">Reference proteome</keyword>
<dbReference type="AlphaFoldDB" id="A0A507SKR0"/>
<dbReference type="PANTHER" id="PTHR11537">
    <property type="entry name" value="VOLTAGE-GATED POTASSIUM CHANNEL"/>
    <property type="match status" value="1"/>
</dbReference>
<keyword evidence="7 11" id="KW-0407">Ion channel</keyword>
<feature type="compositionally biased region" description="Basic and acidic residues" evidence="8">
    <location>
        <begin position="333"/>
        <end position="347"/>
    </location>
</feature>
<keyword evidence="3 9" id="KW-0812">Transmembrane</keyword>
<evidence type="ECO:0000259" key="10">
    <source>
        <dbReference type="Pfam" id="PF07885"/>
    </source>
</evidence>
<dbReference type="GO" id="GO:0001508">
    <property type="term" value="P:action potential"/>
    <property type="evidence" value="ECO:0007669"/>
    <property type="project" value="TreeGrafter"/>
</dbReference>
<dbReference type="GO" id="GO:0005249">
    <property type="term" value="F:voltage-gated potassium channel activity"/>
    <property type="evidence" value="ECO:0007669"/>
    <property type="project" value="InterPro"/>
</dbReference>
<dbReference type="OrthoDB" id="9781411at2"/>
<feature type="transmembrane region" description="Helical" evidence="9">
    <location>
        <begin position="268"/>
        <end position="293"/>
    </location>
</feature>
<organism evidence="11 12">
    <name type="scientific">Mycoplasmopsis mucosicanis</name>
    <dbReference type="NCBI Taxonomy" id="458208"/>
    <lineage>
        <taxon>Bacteria</taxon>
        <taxon>Bacillati</taxon>
        <taxon>Mycoplasmatota</taxon>
        <taxon>Mycoplasmoidales</taxon>
        <taxon>Metamycoplasmataceae</taxon>
        <taxon>Mycoplasmopsis</taxon>
    </lineage>
</organism>
<dbReference type="Proteomes" id="UP000320801">
    <property type="component" value="Unassembled WGS sequence"/>
</dbReference>
<evidence type="ECO:0000256" key="4">
    <source>
        <dbReference type="ARBA" id="ARBA00022989"/>
    </source>
</evidence>
<name>A0A507SKR0_9BACT</name>
<dbReference type="Pfam" id="PF07885">
    <property type="entry name" value="Ion_trans_2"/>
    <property type="match status" value="1"/>
</dbReference>
<dbReference type="SUPFAM" id="SSF81324">
    <property type="entry name" value="Voltage-gated potassium channels"/>
    <property type="match status" value="1"/>
</dbReference>
<feature type="transmembrane region" description="Helical" evidence="9">
    <location>
        <begin position="51"/>
        <end position="70"/>
    </location>
</feature>
<feature type="transmembrane region" description="Helical" evidence="9">
    <location>
        <begin position="188"/>
        <end position="208"/>
    </location>
</feature>
<dbReference type="InterPro" id="IPR013099">
    <property type="entry name" value="K_chnl_dom"/>
</dbReference>
<sequence>MFFCIIVPMETQTKKSSWQKLHNFFEIILIRTDSFEHIEKRHHKFAKISRTFYTLLLVVIYTISLSTLVLSPEFLQRFPKFKVWFSINEYLVIVMACVDLFLWLVVSYKKPKPWLNLLKFPITFHGILVILIFLPSLNQILILSGFKNELFFNLRYLVLIRIVRLVILLRHFRPFKALFNVFQKERVVLFYTFLFIIIIILVFSVIFYSEELVNVAPIDKPPVYVFIPKEGQTEADGNQFFKAVYFATITMTTIGYGDLVPATTVGKAMVMVLSILGIAVFAIPSGIIVGGFINELKSQLKKDNFEEEVQEEIEELRRTYKPKKSSNSTQKRVNKENKDTSDTKEIRTATSSDSKVIKPAKTTIKA</sequence>
<feature type="region of interest" description="Disordered" evidence="8">
    <location>
        <begin position="315"/>
        <end position="366"/>
    </location>
</feature>
<gene>
    <name evidence="11" type="ORF">E1I18_01950</name>
</gene>
<keyword evidence="5" id="KW-0406">Ion transport</keyword>
<dbReference type="GO" id="GO:0008076">
    <property type="term" value="C:voltage-gated potassium channel complex"/>
    <property type="evidence" value="ECO:0007669"/>
    <property type="project" value="InterPro"/>
</dbReference>
<evidence type="ECO:0000313" key="12">
    <source>
        <dbReference type="Proteomes" id="UP000320801"/>
    </source>
</evidence>
<evidence type="ECO:0000256" key="7">
    <source>
        <dbReference type="ARBA" id="ARBA00023303"/>
    </source>
</evidence>
<feature type="transmembrane region" description="Helical" evidence="9">
    <location>
        <begin position="150"/>
        <end position="167"/>
    </location>
</feature>
<proteinExistence type="predicted"/>
<evidence type="ECO:0000256" key="5">
    <source>
        <dbReference type="ARBA" id="ARBA00023065"/>
    </source>
</evidence>
<comment type="caution">
    <text evidence="11">The sequence shown here is derived from an EMBL/GenBank/DDBJ whole genome shotgun (WGS) entry which is preliminary data.</text>
</comment>
<keyword evidence="6 9" id="KW-0472">Membrane</keyword>
<feature type="domain" description="Potassium channel" evidence="10">
    <location>
        <begin position="196"/>
        <end position="285"/>
    </location>
</feature>
<protein>
    <submittedName>
        <fullName evidence="11">Potassium channel protein</fullName>
    </submittedName>
</protein>
<keyword evidence="2" id="KW-0813">Transport</keyword>
<feature type="transmembrane region" description="Helical" evidence="9">
    <location>
        <begin position="120"/>
        <end position="144"/>
    </location>
</feature>
<evidence type="ECO:0000256" key="3">
    <source>
        <dbReference type="ARBA" id="ARBA00022692"/>
    </source>
</evidence>
<accession>A0A507SKR0</accession>
<keyword evidence="4 9" id="KW-1133">Transmembrane helix</keyword>
<feature type="transmembrane region" description="Helical" evidence="9">
    <location>
        <begin position="90"/>
        <end position="108"/>
    </location>
</feature>